<evidence type="ECO:0000313" key="2">
    <source>
        <dbReference type="Proteomes" id="UP001590950"/>
    </source>
</evidence>
<sequence>MSWFAKNLPRFVFGGSTNDTFDLLHAGDAGCLDVFILSMPSFVWFKAGTTTQVRRANHFCQVIGQGQMLVIGGHNPAPEGFLDGVDPWTRGMNIFDMNSLNWTGAYNPGIIYDRPPVVQQYYTNRYISVYIF</sequence>
<evidence type="ECO:0008006" key="3">
    <source>
        <dbReference type="Google" id="ProtNLM"/>
    </source>
</evidence>
<organism evidence="1 2">
    <name type="scientific">Stereocaulon virgatum</name>
    <dbReference type="NCBI Taxonomy" id="373712"/>
    <lineage>
        <taxon>Eukaryota</taxon>
        <taxon>Fungi</taxon>
        <taxon>Dikarya</taxon>
        <taxon>Ascomycota</taxon>
        <taxon>Pezizomycotina</taxon>
        <taxon>Lecanoromycetes</taxon>
        <taxon>OSLEUM clade</taxon>
        <taxon>Lecanoromycetidae</taxon>
        <taxon>Lecanorales</taxon>
        <taxon>Lecanorineae</taxon>
        <taxon>Stereocaulaceae</taxon>
        <taxon>Stereocaulon</taxon>
    </lineage>
</organism>
<name>A0ABR4AKT6_9LECA</name>
<dbReference type="InterPro" id="IPR015915">
    <property type="entry name" value="Kelch-typ_b-propeller"/>
</dbReference>
<dbReference type="InterPro" id="IPR011043">
    <property type="entry name" value="Gal_Oxase/kelch_b-propeller"/>
</dbReference>
<dbReference type="Proteomes" id="UP001590950">
    <property type="component" value="Unassembled WGS sequence"/>
</dbReference>
<accession>A0ABR4AKT6</accession>
<protein>
    <recommendedName>
        <fullName evidence="3">Kelch repeat protein</fullName>
    </recommendedName>
</protein>
<proteinExistence type="predicted"/>
<dbReference type="EMBL" id="JBEFKJ010000004">
    <property type="protein sequence ID" value="KAL2046377.1"/>
    <property type="molecule type" value="Genomic_DNA"/>
</dbReference>
<evidence type="ECO:0000313" key="1">
    <source>
        <dbReference type="EMBL" id="KAL2046377.1"/>
    </source>
</evidence>
<dbReference type="SUPFAM" id="SSF50965">
    <property type="entry name" value="Galactose oxidase, central domain"/>
    <property type="match status" value="1"/>
</dbReference>
<reference evidence="1 2" key="1">
    <citation type="submission" date="2024-09" db="EMBL/GenBank/DDBJ databases">
        <title>Rethinking Asexuality: The Enigmatic Case of Functional Sexual Genes in Lepraria (Stereocaulaceae).</title>
        <authorList>
            <person name="Doellman M."/>
            <person name="Sun Y."/>
            <person name="Barcenas-Pena A."/>
            <person name="Lumbsch H.T."/>
            <person name="Grewe F."/>
        </authorList>
    </citation>
    <scope>NUCLEOTIDE SEQUENCE [LARGE SCALE GENOMIC DNA]</scope>
    <source>
        <strain evidence="1 2">Mercado 3170</strain>
    </source>
</reference>
<gene>
    <name evidence="1" type="ORF">N7G274_001824</name>
</gene>
<dbReference type="Gene3D" id="2.120.10.80">
    <property type="entry name" value="Kelch-type beta propeller"/>
    <property type="match status" value="1"/>
</dbReference>
<keyword evidence="2" id="KW-1185">Reference proteome</keyword>
<comment type="caution">
    <text evidence="1">The sequence shown here is derived from an EMBL/GenBank/DDBJ whole genome shotgun (WGS) entry which is preliminary data.</text>
</comment>